<keyword evidence="2" id="KW-1185">Reference proteome</keyword>
<evidence type="ECO:0000313" key="2">
    <source>
        <dbReference type="Proteomes" id="UP000728032"/>
    </source>
</evidence>
<evidence type="ECO:0008006" key="3">
    <source>
        <dbReference type="Google" id="ProtNLM"/>
    </source>
</evidence>
<reference evidence="1" key="1">
    <citation type="submission" date="2020-11" db="EMBL/GenBank/DDBJ databases">
        <authorList>
            <person name="Tran Van P."/>
        </authorList>
    </citation>
    <scope>NUCLEOTIDE SEQUENCE</scope>
</reference>
<dbReference type="EMBL" id="CAJPVJ010019062">
    <property type="protein sequence ID" value="CAG2177183.1"/>
    <property type="molecule type" value="Genomic_DNA"/>
</dbReference>
<dbReference type="OrthoDB" id="4794873at2759"/>
<evidence type="ECO:0000313" key="1">
    <source>
        <dbReference type="EMBL" id="CAD7660045.1"/>
    </source>
</evidence>
<dbReference type="Proteomes" id="UP000728032">
    <property type="component" value="Unassembled WGS sequence"/>
</dbReference>
<accession>A0A7R9MGY9</accession>
<gene>
    <name evidence="1" type="ORF">ONB1V03_LOCUS16616</name>
</gene>
<protein>
    <recommendedName>
        <fullName evidence="3">Nose resistant-to-fluoxetine protein N-terminal domain-containing protein</fullName>
    </recommendedName>
</protein>
<name>A0A7R9MGY9_9ACAR</name>
<proteinExistence type="predicted"/>
<dbReference type="EMBL" id="OC933887">
    <property type="protein sequence ID" value="CAD7660045.1"/>
    <property type="molecule type" value="Genomic_DNA"/>
</dbReference>
<organism evidence="1">
    <name type="scientific">Oppiella nova</name>
    <dbReference type="NCBI Taxonomy" id="334625"/>
    <lineage>
        <taxon>Eukaryota</taxon>
        <taxon>Metazoa</taxon>
        <taxon>Ecdysozoa</taxon>
        <taxon>Arthropoda</taxon>
        <taxon>Chelicerata</taxon>
        <taxon>Arachnida</taxon>
        <taxon>Acari</taxon>
        <taxon>Acariformes</taxon>
        <taxon>Sarcoptiformes</taxon>
        <taxon>Oribatida</taxon>
        <taxon>Brachypylina</taxon>
        <taxon>Oppioidea</taxon>
        <taxon>Oppiidae</taxon>
        <taxon>Oppiella</taxon>
    </lineage>
</organism>
<dbReference type="AlphaFoldDB" id="A0A7R9MGY9"/>
<sequence length="180" mass="20393">MSEVLMEIDLPNDCLSSLVKIMSGIRDNKEWALPLMSPDEPDLTPFQGQYCWMGVPDIIITDRAYDELSQVVDINALNNQSDMNMVNSMKNAQNVTPRFSAAHITRQYIKDLVSINLFAKTFTTHMPMGLCIPSTCKAQDIELVINKAFYPITQFPVIISPDCDYQDKPIKFNGYQLTSM</sequence>